<protein>
    <submittedName>
        <fullName evidence="1">Uncharacterized protein</fullName>
    </submittedName>
</protein>
<keyword evidence="2" id="KW-1185">Reference proteome</keyword>
<organism evidence="1 2">
    <name type="scientific">Choiromyces venosus 120613-1</name>
    <dbReference type="NCBI Taxonomy" id="1336337"/>
    <lineage>
        <taxon>Eukaryota</taxon>
        <taxon>Fungi</taxon>
        <taxon>Dikarya</taxon>
        <taxon>Ascomycota</taxon>
        <taxon>Pezizomycotina</taxon>
        <taxon>Pezizomycetes</taxon>
        <taxon>Pezizales</taxon>
        <taxon>Tuberaceae</taxon>
        <taxon>Choiromyces</taxon>
    </lineage>
</organism>
<sequence length="91" mass="9852">MSSVPNRPGRPTWPWRPVVPGIPGRVDKDGRARRASCINSAVLVVDARGLQSSDMIEQMAYSGRHLQGLAVNCRAPQSPAVTGRHRAHSIS</sequence>
<evidence type="ECO:0000313" key="2">
    <source>
        <dbReference type="Proteomes" id="UP000276215"/>
    </source>
</evidence>
<dbReference type="OrthoDB" id="10608249at2759"/>
<evidence type="ECO:0000313" key="1">
    <source>
        <dbReference type="EMBL" id="RPA90516.1"/>
    </source>
</evidence>
<proteinExistence type="predicted"/>
<dbReference type="AlphaFoldDB" id="A0A3N4IX94"/>
<accession>A0A3N4IX94</accession>
<name>A0A3N4IX94_9PEZI</name>
<dbReference type="EMBL" id="ML120522">
    <property type="protein sequence ID" value="RPA90516.1"/>
    <property type="molecule type" value="Genomic_DNA"/>
</dbReference>
<reference evidence="1 2" key="1">
    <citation type="journal article" date="2018" name="Nat. Ecol. Evol.">
        <title>Pezizomycetes genomes reveal the molecular basis of ectomycorrhizal truffle lifestyle.</title>
        <authorList>
            <person name="Murat C."/>
            <person name="Payen T."/>
            <person name="Noel B."/>
            <person name="Kuo A."/>
            <person name="Morin E."/>
            <person name="Chen J."/>
            <person name="Kohler A."/>
            <person name="Krizsan K."/>
            <person name="Balestrini R."/>
            <person name="Da Silva C."/>
            <person name="Montanini B."/>
            <person name="Hainaut M."/>
            <person name="Levati E."/>
            <person name="Barry K.W."/>
            <person name="Belfiori B."/>
            <person name="Cichocki N."/>
            <person name="Clum A."/>
            <person name="Dockter R.B."/>
            <person name="Fauchery L."/>
            <person name="Guy J."/>
            <person name="Iotti M."/>
            <person name="Le Tacon F."/>
            <person name="Lindquist E.A."/>
            <person name="Lipzen A."/>
            <person name="Malagnac F."/>
            <person name="Mello A."/>
            <person name="Molinier V."/>
            <person name="Miyauchi S."/>
            <person name="Poulain J."/>
            <person name="Riccioni C."/>
            <person name="Rubini A."/>
            <person name="Sitrit Y."/>
            <person name="Splivallo R."/>
            <person name="Traeger S."/>
            <person name="Wang M."/>
            <person name="Zifcakova L."/>
            <person name="Wipf D."/>
            <person name="Zambonelli A."/>
            <person name="Paolocci F."/>
            <person name="Nowrousian M."/>
            <person name="Ottonello S."/>
            <person name="Baldrian P."/>
            <person name="Spatafora J.W."/>
            <person name="Henrissat B."/>
            <person name="Nagy L.G."/>
            <person name="Aury J.M."/>
            <person name="Wincker P."/>
            <person name="Grigoriev I.V."/>
            <person name="Bonfante P."/>
            <person name="Martin F.M."/>
        </authorList>
    </citation>
    <scope>NUCLEOTIDE SEQUENCE [LARGE SCALE GENOMIC DNA]</scope>
    <source>
        <strain evidence="1 2">120613-1</strain>
    </source>
</reference>
<dbReference type="Proteomes" id="UP000276215">
    <property type="component" value="Unassembled WGS sequence"/>
</dbReference>
<gene>
    <name evidence="1" type="ORF">L873DRAFT_1820979</name>
</gene>